<keyword evidence="2" id="KW-1185">Reference proteome</keyword>
<dbReference type="AlphaFoldDB" id="A0A3R7KD49"/>
<comment type="caution">
    <text evidence="1">The sequence shown here is derived from an EMBL/GenBank/DDBJ whole genome shotgun (WGS) entry which is preliminary data.</text>
</comment>
<sequence>VFAHNVVEGPAAPATLQARASVTPPAALLAGCNTKDGAELTYLDAFAAARRVECGACKDGDAACRVPGPEMFGAAAVPRPEAPVDTSTGLRGGSDAHKRLTGHVEDAPLLRGRDLQRRGRGGEVLAHANAAAPPYQHHLLWVHVPGRGRAAVRWGR</sequence>
<name>A0A3R7KD49_9TRYP</name>
<protein>
    <submittedName>
        <fullName evidence="1">Putative dispersed gene family protein 1 (DGF-1)</fullName>
    </submittedName>
</protein>
<feature type="non-terminal residue" evidence="1">
    <location>
        <position position="1"/>
    </location>
</feature>
<gene>
    <name evidence="1" type="ORF">Tco025E_09318</name>
</gene>
<organism evidence="1 2">
    <name type="scientific">Trypanosoma conorhini</name>
    <dbReference type="NCBI Taxonomy" id="83891"/>
    <lineage>
        <taxon>Eukaryota</taxon>
        <taxon>Discoba</taxon>
        <taxon>Euglenozoa</taxon>
        <taxon>Kinetoplastea</taxon>
        <taxon>Metakinetoplastina</taxon>
        <taxon>Trypanosomatida</taxon>
        <taxon>Trypanosomatidae</taxon>
        <taxon>Trypanosoma</taxon>
    </lineage>
</organism>
<reference evidence="1 2" key="1">
    <citation type="journal article" date="2018" name="BMC Genomics">
        <title>Genomic comparison of Trypanosoma conorhini and Trypanosoma rangeli to Trypanosoma cruzi strains of high and low virulence.</title>
        <authorList>
            <person name="Bradwell K.R."/>
            <person name="Koparde V.N."/>
            <person name="Matveyev A.V."/>
            <person name="Serrano M.G."/>
            <person name="Alves J.M."/>
            <person name="Parikh H."/>
            <person name="Huang B."/>
            <person name="Lee V."/>
            <person name="Espinosa-Alvarez O."/>
            <person name="Ortiz P.A."/>
            <person name="Costa-Martins A.G."/>
            <person name="Teixeira M.M."/>
            <person name="Buck G.A."/>
        </authorList>
    </citation>
    <scope>NUCLEOTIDE SEQUENCE [LARGE SCALE GENOMIC DNA]</scope>
    <source>
        <strain evidence="1 2">025E</strain>
    </source>
</reference>
<dbReference type="RefSeq" id="XP_029223768.1">
    <property type="nucleotide sequence ID" value="XM_029376138.1"/>
</dbReference>
<evidence type="ECO:0000313" key="2">
    <source>
        <dbReference type="Proteomes" id="UP000284403"/>
    </source>
</evidence>
<dbReference type="GeneID" id="40322929"/>
<accession>A0A3R7KD49</accession>
<dbReference type="EMBL" id="MKKU01001064">
    <property type="protein sequence ID" value="RNE98115.1"/>
    <property type="molecule type" value="Genomic_DNA"/>
</dbReference>
<dbReference type="Proteomes" id="UP000284403">
    <property type="component" value="Unassembled WGS sequence"/>
</dbReference>
<proteinExistence type="predicted"/>
<evidence type="ECO:0000313" key="1">
    <source>
        <dbReference type="EMBL" id="RNE98115.1"/>
    </source>
</evidence>